<dbReference type="Proteomes" id="UP000748025">
    <property type="component" value="Unassembled WGS sequence"/>
</dbReference>
<evidence type="ECO:0000313" key="2">
    <source>
        <dbReference type="EMBL" id="KAG5987879.1"/>
    </source>
</evidence>
<evidence type="ECO:0000256" key="1">
    <source>
        <dbReference type="SAM" id="MobiDB-lite"/>
    </source>
</evidence>
<reference evidence="2" key="1">
    <citation type="journal article" date="2020" name="bioRxiv">
        <title>Whole genome comparisons of ergot fungi reveals the divergence and evolution of species within the genus Claviceps are the result of varying mechanisms driving genome evolution and host range expansion.</title>
        <authorList>
            <person name="Wyka S.A."/>
            <person name="Mondo S.J."/>
            <person name="Liu M."/>
            <person name="Dettman J."/>
            <person name="Nalam V."/>
            <person name="Broders K.D."/>
        </authorList>
    </citation>
    <scope>NUCLEOTIDE SEQUENCE</scope>
    <source>
        <strain evidence="2">CCC 602</strain>
    </source>
</reference>
<gene>
    <name evidence="2" type="ORF">E4U43_004920</name>
</gene>
<sequence length="85" mass="8935">MAREEATGHLPSQPAIQMLRSGSGGWWTRARPSPPTLGVAAADGSRWQQRGAGCAGRARSAGECTPNGKRGLAANRGFWFVKTAV</sequence>
<dbReference type="EMBL" id="SRPW01003203">
    <property type="protein sequence ID" value="KAG5987879.1"/>
    <property type="molecule type" value="Genomic_DNA"/>
</dbReference>
<dbReference type="AlphaFoldDB" id="A0A9P7N3G8"/>
<keyword evidence="3" id="KW-1185">Reference proteome</keyword>
<comment type="caution">
    <text evidence="2">The sequence shown here is derived from an EMBL/GenBank/DDBJ whole genome shotgun (WGS) entry which is preliminary data.</text>
</comment>
<organism evidence="2 3">
    <name type="scientific">Claviceps pusilla</name>
    <dbReference type="NCBI Taxonomy" id="123648"/>
    <lineage>
        <taxon>Eukaryota</taxon>
        <taxon>Fungi</taxon>
        <taxon>Dikarya</taxon>
        <taxon>Ascomycota</taxon>
        <taxon>Pezizomycotina</taxon>
        <taxon>Sordariomycetes</taxon>
        <taxon>Hypocreomycetidae</taxon>
        <taxon>Hypocreales</taxon>
        <taxon>Clavicipitaceae</taxon>
        <taxon>Claviceps</taxon>
    </lineage>
</organism>
<name>A0A9P7N3G8_9HYPO</name>
<proteinExistence type="predicted"/>
<accession>A0A9P7N3G8</accession>
<feature type="region of interest" description="Disordered" evidence="1">
    <location>
        <begin position="1"/>
        <end position="32"/>
    </location>
</feature>
<protein>
    <submittedName>
        <fullName evidence="2">Uncharacterized protein</fullName>
    </submittedName>
</protein>
<evidence type="ECO:0000313" key="3">
    <source>
        <dbReference type="Proteomes" id="UP000748025"/>
    </source>
</evidence>